<organism evidence="2 3">
    <name type="scientific">Candidatus Kapaibacterium thiocyanatum</name>
    <dbReference type="NCBI Taxonomy" id="1895771"/>
    <lineage>
        <taxon>Bacteria</taxon>
        <taxon>Pseudomonadati</taxon>
        <taxon>Candidatus Kapaibacteriota</taxon>
        <taxon>Candidatus Kapaibacteriia</taxon>
        <taxon>Candidatus Kapaibacteriales</taxon>
        <taxon>Candidatus Kapaibacteriaceae</taxon>
        <taxon>Candidatus Kapaibacterium</taxon>
    </lineage>
</organism>
<accession>A0A1M3KZ19</accession>
<dbReference type="Proteomes" id="UP000184233">
    <property type="component" value="Unassembled WGS sequence"/>
</dbReference>
<dbReference type="PANTHER" id="PTHR22674:SF6">
    <property type="entry name" value="NTPASE KAP FAMILY P-LOOP DOMAIN-CONTAINING PROTEIN 1"/>
    <property type="match status" value="1"/>
</dbReference>
<dbReference type="InterPro" id="IPR052754">
    <property type="entry name" value="NTPase_KAP_P-loop"/>
</dbReference>
<dbReference type="PANTHER" id="PTHR22674">
    <property type="entry name" value="NTPASE, KAP FAMILY P-LOOP DOMAIN-CONTAINING 1"/>
    <property type="match status" value="1"/>
</dbReference>
<dbReference type="InterPro" id="IPR011646">
    <property type="entry name" value="KAP_P-loop"/>
</dbReference>
<dbReference type="Pfam" id="PF07693">
    <property type="entry name" value="KAP_NTPase"/>
    <property type="match status" value="1"/>
</dbReference>
<dbReference type="InterPro" id="IPR027417">
    <property type="entry name" value="P-loop_NTPase"/>
</dbReference>
<proteinExistence type="predicted"/>
<evidence type="ECO:0000259" key="1">
    <source>
        <dbReference type="Pfam" id="PF07693"/>
    </source>
</evidence>
<dbReference type="SUPFAM" id="SSF52540">
    <property type="entry name" value="P-loop containing nucleoside triphosphate hydrolases"/>
    <property type="match status" value="1"/>
</dbReference>
<dbReference type="AlphaFoldDB" id="A0A1M3KZ19"/>
<dbReference type="STRING" id="1895771.BGO89_07085"/>
<comment type="caution">
    <text evidence="2">The sequence shown here is derived from an EMBL/GenBank/DDBJ whole genome shotgun (WGS) entry which is preliminary data.</text>
</comment>
<evidence type="ECO:0000313" key="2">
    <source>
        <dbReference type="EMBL" id="OJX57729.1"/>
    </source>
</evidence>
<feature type="domain" description="KAP NTPase" evidence="1">
    <location>
        <begin position="26"/>
        <end position="329"/>
    </location>
</feature>
<dbReference type="Gene3D" id="3.40.50.300">
    <property type="entry name" value="P-loop containing nucleotide triphosphate hydrolases"/>
    <property type="match status" value="1"/>
</dbReference>
<gene>
    <name evidence="2" type="ORF">BGO89_07085</name>
</gene>
<sequence>MIELDSTNGFSTDRPLDDPADDILNRNNYCMTVAATLGNWKEKESLVVGIEGEWGAGKTTVKNFIVHHLRNLDRPPHVVEYNPWQWSGQDRILESFATTVTSSLKNSVFHRCLRKLSQFLLFGSTVGKSAIQIGKDIPLTLVSFFGIVGIYNGWPGWVQSTIFVAILLIVIVSDIADRNLRNRLLENTKERLRKKTKKLNRPIVVFIDDIDRLTKQEIRLVLQLVKANLNIPNMIFVLLFDRKVVQDALKEDTLDLSSQFLSKIVQVELEIPKTSRQELLDLLTTGINNVVSRTELKWDPDRWASLYLTCIFPYFTTVRDVKRFIGSFDFYFDMHENEGHLEVNPVDLILIEVLRMFDYQSYKRISGFSFPDQSNSRFIVHGSDGHFWEEQFESVLQEHDADTRKRTEDILHGLFPQVRQPHGAQEWKRDLRICDPMHFNMYFEVSLDSMRLTVYQMYRRISTGSIQTIQNVLREALEGNTIRSLLEYLIAAKDGIEEIQLQYLVTALFNCGDMFPNVRTTFAQLSIFELCRNFVHMRLKVLGPAESTKILRQAFNDSDGIVLPLVLFDLEDQPASVYEDHQNRLVRDDSVAEFKQMVLARIRGKAATSSLPDNSGLSTVLHYWRLYCGTEEETREWYRGLSDSPEMVTRVLRHIVGTRLVGGIGVRPVVWGRNIDNIIPLEDIVASFAAVPPKMLSESDVTHMGLLREALTRKSLGGDYTEIRPEGE</sequence>
<evidence type="ECO:0000313" key="3">
    <source>
        <dbReference type="Proteomes" id="UP000184233"/>
    </source>
</evidence>
<dbReference type="EMBL" id="MKVH01000021">
    <property type="protein sequence ID" value="OJX57729.1"/>
    <property type="molecule type" value="Genomic_DNA"/>
</dbReference>
<name>A0A1M3KZ19_9BACT</name>
<protein>
    <recommendedName>
        <fullName evidence="1">KAP NTPase domain-containing protein</fullName>
    </recommendedName>
</protein>
<reference evidence="2 3" key="1">
    <citation type="submission" date="2016-09" db="EMBL/GenBank/DDBJ databases">
        <title>Genome-resolved meta-omics ties microbial dynamics to process performance in biotechnology for thiocyanate degradation.</title>
        <authorList>
            <person name="Kantor R.S."/>
            <person name="Huddy R.J."/>
            <person name="Iyer R."/>
            <person name="Thomas B.C."/>
            <person name="Brown C.T."/>
            <person name="Anantharaman K."/>
            <person name="Tringe S."/>
            <person name="Hettich R.L."/>
            <person name="Harrison S.T."/>
            <person name="Banfield J.F."/>
        </authorList>
    </citation>
    <scope>NUCLEOTIDE SEQUENCE [LARGE SCALE GENOMIC DNA]</scope>
    <source>
        <strain evidence="2">59-99</strain>
    </source>
</reference>